<protein>
    <submittedName>
        <fullName evidence="2">Uncharacterized protein</fullName>
    </submittedName>
</protein>
<comment type="caution">
    <text evidence="2">The sequence shown here is derived from an EMBL/GenBank/DDBJ whole genome shotgun (WGS) entry which is preliminary data.</text>
</comment>
<keyword evidence="3" id="KW-1185">Reference proteome</keyword>
<dbReference type="RefSeq" id="WP_220790744.1">
    <property type="nucleotide sequence ID" value="NZ_JABEQE010000020.1"/>
</dbReference>
<accession>A0A7W4J3A9</accession>
<feature type="region of interest" description="Disordered" evidence="1">
    <location>
        <begin position="35"/>
        <end position="60"/>
    </location>
</feature>
<proteinExistence type="predicted"/>
<organism evidence="2 3">
    <name type="scientific">Gluconacetobacter asukensis</name>
    <dbReference type="NCBI Taxonomy" id="1017181"/>
    <lineage>
        <taxon>Bacteria</taxon>
        <taxon>Pseudomonadati</taxon>
        <taxon>Pseudomonadota</taxon>
        <taxon>Alphaproteobacteria</taxon>
        <taxon>Acetobacterales</taxon>
        <taxon>Acetobacteraceae</taxon>
        <taxon>Gluconacetobacter</taxon>
    </lineage>
</organism>
<dbReference type="EMBL" id="JABEQE010000020">
    <property type="protein sequence ID" value="MBB2173839.1"/>
    <property type="molecule type" value="Genomic_DNA"/>
</dbReference>
<name>A0A7W4J3A9_9PROT</name>
<evidence type="ECO:0000256" key="1">
    <source>
        <dbReference type="SAM" id="MobiDB-lite"/>
    </source>
</evidence>
<gene>
    <name evidence="2" type="ORF">HLH35_17235</name>
</gene>
<feature type="non-terminal residue" evidence="2">
    <location>
        <position position="1"/>
    </location>
</feature>
<evidence type="ECO:0000313" key="2">
    <source>
        <dbReference type="EMBL" id="MBB2173839.1"/>
    </source>
</evidence>
<dbReference type="AlphaFoldDB" id="A0A7W4J3A9"/>
<reference evidence="2 3" key="1">
    <citation type="submission" date="2020-04" db="EMBL/GenBank/DDBJ databases">
        <title>Description of novel Gluconacetobacter.</title>
        <authorList>
            <person name="Sombolestani A."/>
        </authorList>
    </citation>
    <scope>NUCLEOTIDE SEQUENCE [LARGE SCALE GENOMIC DNA]</scope>
    <source>
        <strain evidence="2 3">LMG 27724</strain>
    </source>
</reference>
<sequence length="276" mass="28290">AAGGLLGGAGKGNASVNALSGAAAASAVQQFNQAEDNAKTGKSDLPAGYTPYGTADDPSQINLIMGPNGVAYRITDRTDAEGHPVYANEATHEAVTFVGGQMTPLPQGWTLQGNGMQDSVVNVTGVHVTGEGTQKPSNLPESVQMPAANNTVVATYGPMNPGPLASDIANTFRSGTYTEMVAQQPTTLYRVYGGTAKQMGGYWTETPPAGPVQSIIDSALLPQWGNPATNVVKIEIPAGTTYFSGVAAPQGGLVGGGSQIVFPANFRVNPSWIKAP</sequence>
<dbReference type="Proteomes" id="UP000577891">
    <property type="component" value="Unassembled WGS sequence"/>
</dbReference>
<evidence type="ECO:0000313" key="3">
    <source>
        <dbReference type="Proteomes" id="UP000577891"/>
    </source>
</evidence>